<evidence type="ECO:0000256" key="1">
    <source>
        <dbReference type="ARBA" id="ARBA00022747"/>
    </source>
</evidence>
<organism evidence="3 4">
    <name type="scientific">Bradyrhizobium sacchari</name>
    <dbReference type="NCBI Taxonomy" id="1399419"/>
    <lineage>
        <taxon>Bacteria</taxon>
        <taxon>Pseudomonadati</taxon>
        <taxon>Pseudomonadota</taxon>
        <taxon>Alphaproteobacteria</taxon>
        <taxon>Hyphomicrobiales</taxon>
        <taxon>Nitrobacteraceae</taxon>
        <taxon>Bradyrhizobium</taxon>
    </lineage>
</organism>
<dbReference type="STRING" id="1399419.A5906_17325"/>
<dbReference type="SUPFAM" id="SSF116734">
    <property type="entry name" value="DNA methylase specificity domain"/>
    <property type="match status" value="2"/>
</dbReference>
<keyword evidence="2" id="KW-0238">DNA-binding</keyword>
<dbReference type="GO" id="GO:0003677">
    <property type="term" value="F:DNA binding"/>
    <property type="evidence" value="ECO:0007669"/>
    <property type="project" value="UniProtKB-KW"/>
</dbReference>
<dbReference type="Proteomes" id="UP000315914">
    <property type="component" value="Unassembled WGS sequence"/>
</dbReference>
<dbReference type="GO" id="GO:0009307">
    <property type="term" value="P:DNA restriction-modification system"/>
    <property type="evidence" value="ECO:0007669"/>
    <property type="project" value="UniProtKB-KW"/>
</dbReference>
<dbReference type="PANTHER" id="PTHR43140:SF1">
    <property type="entry name" value="TYPE I RESTRICTION ENZYME ECOKI SPECIFICITY SUBUNIT"/>
    <property type="match status" value="1"/>
</dbReference>
<dbReference type="EMBL" id="VITW01000010">
    <property type="protein sequence ID" value="TWB68889.1"/>
    <property type="molecule type" value="Genomic_DNA"/>
</dbReference>
<gene>
    <name evidence="3" type="ORF">FBZ95_1109</name>
</gene>
<dbReference type="InterPro" id="IPR044946">
    <property type="entry name" value="Restrct_endonuc_typeI_TRD_sf"/>
</dbReference>
<evidence type="ECO:0000313" key="3">
    <source>
        <dbReference type="EMBL" id="TWB68889.1"/>
    </source>
</evidence>
<dbReference type="Gene3D" id="3.90.220.20">
    <property type="entry name" value="DNA methylase specificity domains"/>
    <property type="match status" value="2"/>
</dbReference>
<dbReference type="AlphaFoldDB" id="A0A560JEF1"/>
<dbReference type="Gene3D" id="1.10.287.1120">
    <property type="entry name" value="Bipartite methylase S protein"/>
    <property type="match status" value="1"/>
</dbReference>
<proteinExistence type="predicted"/>
<dbReference type="PANTHER" id="PTHR43140">
    <property type="entry name" value="TYPE-1 RESTRICTION ENZYME ECOKI SPECIFICITY PROTEIN"/>
    <property type="match status" value="1"/>
</dbReference>
<accession>A0A560JEF1</accession>
<name>A0A560JEF1_9BRAD</name>
<reference evidence="3 4" key="1">
    <citation type="submission" date="2019-06" db="EMBL/GenBank/DDBJ databases">
        <title>Genomic Encyclopedia of Type Strains, Phase IV (KMG-V): Genome sequencing to study the core and pangenomes of soil and plant-associated prokaryotes.</title>
        <authorList>
            <person name="Whitman W."/>
        </authorList>
    </citation>
    <scope>NUCLEOTIDE SEQUENCE [LARGE SCALE GENOMIC DNA]</scope>
    <source>
        <strain evidence="3 4">BR 10556</strain>
    </source>
</reference>
<keyword evidence="4" id="KW-1185">Reference proteome</keyword>
<protein>
    <submittedName>
        <fullName evidence="3">Type I restriction enzyme S subunit</fullName>
    </submittedName>
</protein>
<dbReference type="RefSeq" id="WP_145680353.1">
    <property type="nucleotide sequence ID" value="NZ_VITU01000011.1"/>
</dbReference>
<dbReference type="InterPro" id="IPR051212">
    <property type="entry name" value="Type-I_RE_S_subunit"/>
</dbReference>
<evidence type="ECO:0000313" key="4">
    <source>
        <dbReference type="Proteomes" id="UP000315914"/>
    </source>
</evidence>
<keyword evidence="1" id="KW-0680">Restriction system</keyword>
<evidence type="ECO:0000256" key="2">
    <source>
        <dbReference type="ARBA" id="ARBA00023125"/>
    </source>
</evidence>
<comment type="caution">
    <text evidence="3">The sequence shown here is derived from an EMBL/GenBank/DDBJ whole genome shotgun (WGS) entry which is preliminary data.</text>
</comment>
<sequence>MIGEFQSYSEYKDSGLDWLGEIPSHWDIVPSKSLFGHRKEKARAEDQMLTASQVHGIIARDEFMAIEQRRVMHVFTGADILKHVEPDDFVMSMRSFQGGLEWSKVRGAISSAYVMLIPKEQVYPPYYAHLLKSKAYISALRRTSDLVRDGQALRYSNFGQVPLPRVPKIEQAAIVRFLDQTNQKIDRFIRAKQKLIALLGEQKQAVIYSAVTRGLNSKAPLKDSGLDWLGEIPSHWDVVPSKSLFGHRKEKARAEDQMLTASQVHGIIARDEFMAIEQRRVMHVFTGADILKHVEPDDFVMSMRSFQGGLEWSKVRGAISSAYVMLIPKEQVYPPYYAHLLKSKAYISALRRTSDLVRDGQALRYSNFGQVPLPRVPIDEQHAIAAYLDNAVADSDAAINRTEREIALLQEYRTRLTADVVSGKLDVRAAGTKRPTDPAEAAADLAIREPLEEIEA</sequence>